<dbReference type="AlphaFoldDB" id="A0A0M2PPI3"/>
<dbReference type="Proteomes" id="UP000034681">
    <property type="component" value="Unassembled WGS sequence"/>
</dbReference>
<sequence length="131" mass="14958">MNLSYRGIPYVKDVPNVTMTDSKLRVQYRGAVYTYRRPLAIPVLQPVFNLCYRGVEYHTDGSPVDSQVVIPQPTLQQMPAAFQVRQQQLQGIEQVHLASIRRSVEQRLMAARAKGNEKLVLMLEAELQQFA</sequence>
<organism evidence="1 2">
    <name type="scientific">Prochlorothrix hollandica PCC 9006 = CALU 1027</name>
    <dbReference type="NCBI Taxonomy" id="317619"/>
    <lineage>
        <taxon>Bacteria</taxon>
        <taxon>Bacillati</taxon>
        <taxon>Cyanobacteriota</taxon>
        <taxon>Cyanophyceae</taxon>
        <taxon>Prochlorotrichales</taxon>
        <taxon>Prochlorotrichaceae</taxon>
        <taxon>Prochlorothrix</taxon>
    </lineage>
</organism>
<reference evidence="1" key="1">
    <citation type="submission" date="2012-04" db="EMBL/GenBank/DDBJ databases">
        <authorList>
            <person name="Borisov I.G."/>
            <person name="Ivanikova N.V."/>
            <person name="Pinevich A.V."/>
        </authorList>
    </citation>
    <scope>NUCLEOTIDE SEQUENCE</scope>
    <source>
        <strain evidence="1">CALU 1027</strain>
    </source>
</reference>
<name>A0A0M2PPI3_PROHO</name>
<dbReference type="InterPro" id="IPR025458">
    <property type="entry name" value="DUF4278"/>
</dbReference>
<evidence type="ECO:0000313" key="1">
    <source>
        <dbReference type="EMBL" id="KKI98174.1"/>
    </source>
</evidence>
<evidence type="ECO:0000313" key="2">
    <source>
        <dbReference type="Proteomes" id="UP000034681"/>
    </source>
</evidence>
<dbReference type="OrthoDB" id="515032at2"/>
<dbReference type="EMBL" id="AJTX02000010">
    <property type="protein sequence ID" value="KKI98174.1"/>
    <property type="molecule type" value="Genomic_DNA"/>
</dbReference>
<evidence type="ECO:0008006" key="3">
    <source>
        <dbReference type="Google" id="ProtNLM"/>
    </source>
</evidence>
<keyword evidence="2" id="KW-1185">Reference proteome</keyword>
<accession>A0A0M2PPI3</accession>
<proteinExistence type="predicted"/>
<gene>
    <name evidence="1" type="ORF">PROH_21035</name>
</gene>
<protein>
    <recommendedName>
        <fullName evidence="3">DUF4278 domain-containing protein</fullName>
    </recommendedName>
</protein>
<comment type="caution">
    <text evidence="1">The sequence shown here is derived from an EMBL/GenBank/DDBJ whole genome shotgun (WGS) entry which is preliminary data.</text>
</comment>
<dbReference type="Pfam" id="PF14105">
    <property type="entry name" value="DUF4278"/>
    <property type="match status" value="1"/>
</dbReference>
<dbReference type="RefSeq" id="WP_017713330.1">
    <property type="nucleotide sequence ID" value="NZ_KB235939.1"/>
</dbReference>